<gene>
    <name evidence="2" type="ORF">FJTKL_09526</name>
</gene>
<feature type="signal peptide" evidence="1">
    <location>
        <begin position="1"/>
        <end position="21"/>
    </location>
</feature>
<dbReference type="Proteomes" id="UP001600888">
    <property type="component" value="Unassembled WGS sequence"/>
</dbReference>
<sequence>MLPFPLFTMLVGLATVVPTLGRFYETHAKDLEVTLHPELPAPPPSENPPVCAGGWLSDEVYIISNSTGKCGSNDLGPCTEWADKVEGLCSGTCVHAVNATTGDPAKMYGFSHPRINGGFFTLYNGSRCESDTTYFKYTAQRVGTGPVRFVQKIHEKHMEVSPFMSFQYLNARG</sequence>
<accession>A0ABR4FD12</accession>
<keyword evidence="3" id="KW-1185">Reference proteome</keyword>
<proteinExistence type="predicted"/>
<evidence type="ECO:0000256" key="1">
    <source>
        <dbReference type="SAM" id="SignalP"/>
    </source>
</evidence>
<dbReference type="EMBL" id="JBAWTH010000003">
    <property type="protein sequence ID" value="KAL2292578.1"/>
    <property type="molecule type" value="Genomic_DNA"/>
</dbReference>
<keyword evidence="1" id="KW-0732">Signal</keyword>
<protein>
    <submittedName>
        <fullName evidence="2">Uncharacterized protein</fullName>
    </submittedName>
</protein>
<comment type="caution">
    <text evidence="2">The sequence shown here is derived from an EMBL/GenBank/DDBJ whole genome shotgun (WGS) entry which is preliminary data.</text>
</comment>
<organism evidence="2 3">
    <name type="scientific">Diaporthe vaccinii</name>
    <dbReference type="NCBI Taxonomy" id="105482"/>
    <lineage>
        <taxon>Eukaryota</taxon>
        <taxon>Fungi</taxon>
        <taxon>Dikarya</taxon>
        <taxon>Ascomycota</taxon>
        <taxon>Pezizomycotina</taxon>
        <taxon>Sordariomycetes</taxon>
        <taxon>Sordariomycetidae</taxon>
        <taxon>Diaporthales</taxon>
        <taxon>Diaporthaceae</taxon>
        <taxon>Diaporthe</taxon>
        <taxon>Diaporthe eres species complex</taxon>
    </lineage>
</organism>
<name>A0ABR4FD12_9PEZI</name>
<evidence type="ECO:0000313" key="2">
    <source>
        <dbReference type="EMBL" id="KAL2292578.1"/>
    </source>
</evidence>
<feature type="chain" id="PRO_5046894729" evidence="1">
    <location>
        <begin position="22"/>
        <end position="173"/>
    </location>
</feature>
<evidence type="ECO:0000313" key="3">
    <source>
        <dbReference type="Proteomes" id="UP001600888"/>
    </source>
</evidence>
<reference evidence="2 3" key="1">
    <citation type="submission" date="2024-03" db="EMBL/GenBank/DDBJ databases">
        <title>A high-quality draft genome sequence of Diaporthe vaccinii, a causative agent of upright dieback and viscid rot disease in cranberry plants.</title>
        <authorList>
            <person name="Sarrasin M."/>
            <person name="Lang B.F."/>
            <person name="Burger G."/>
        </authorList>
    </citation>
    <scope>NUCLEOTIDE SEQUENCE [LARGE SCALE GENOMIC DNA]</scope>
    <source>
        <strain evidence="2 3">IS7</strain>
    </source>
</reference>